<accession>A0A510PNV9</accession>
<dbReference type="InterPro" id="IPR021799">
    <property type="entry name" value="PIN-like_prokaryotic"/>
</dbReference>
<dbReference type="PANTHER" id="PTHR39550:SF1">
    <property type="entry name" value="SLL0658 PROTEIN"/>
    <property type="match status" value="1"/>
</dbReference>
<dbReference type="EMBL" id="BHVU01000401">
    <property type="protein sequence ID" value="GCA95552.1"/>
    <property type="molecule type" value="Genomic_DNA"/>
</dbReference>
<dbReference type="PANTHER" id="PTHR39550">
    <property type="entry name" value="SLL0658 PROTEIN"/>
    <property type="match status" value="1"/>
</dbReference>
<organism evidence="1 2">
    <name type="scientific">Microcystis aeruginosa 11-30S32</name>
    <dbReference type="NCBI Taxonomy" id="2358142"/>
    <lineage>
        <taxon>Bacteria</taxon>
        <taxon>Bacillati</taxon>
        <taxon>Cyanobacteriota</taxon>
        <taxon>Cyanophyceae</taxon>
        <taxon>Oscillatoriophycideae</taxon>
        <taxon>Chroococcales</taxon>
        <taxon>Microcystaceae</taxon>
        <taxon>Microcystis</taxon>
    </lineage>
</organism>
<dbReference type="Pfam" id="PF11848">
    <property type="entry name" value="DUF3368"/>
    <property type="match status" value="1"/>
</dbReference>
<dbReference type="Proteomes" id="UP000321223">
    <property type="component" value="Unassembled WGS sequence"/>
</dbReference>
<protein>
    <submittedName>
        <fullName evidence="1">DUF3368 domain-containing protein</fullName>
    </submittedName>
</protein>
<evidence type="ECO:0000313" key="1">
    <source>
        <dbReference type="EMBL" id="GCA95552.1"/>
    </source>
</evidence>
<evidence type="ECO:0000313" key="2">
    <source>
        <dbReference type="Proteomes" id="UP000321223"/>
    </source>
</evidence>
<name>A0A510PNV9_MICAE</name>
<dbReference type="RefSeq" id="WP_002760063.1">
    <property type="nucleotide sequence ID" value="NZ_BHVU01000401.1"/>
</dbReference>
<proteinExistence type="predicted"/>
<comment type="caution">
    <text evidence="1">The sequence shown here is derived from an EMBL/GenBank/DDBJ whole genome shotgun (WGS) entry which is preliminary data.</text>
</comment>
<sequence length="158" mass="17635">MIVVSNTSPINNLASVNQLNLLQQLYESIIIPEAVYRELTTVPVAGSQEVQTLSWFKKQNITNTKLVENLNLEVDRGEAEAITLALEINAELLLIDERLGRIVASRLGIEFTGVLGVLLEAKSKGLIAQVKPLLDHLRISGFWMREQLYNQVLNLANE</sequence>
<dbReference type="AlphaFoldDB" id="A0A510PNV9"/>
<gene>
    <name evidence="1" type="ORF">MAE30S32_42040</name>
</gene>
<reference evidence="1 2" key="1">
    <citation type="journal article" date="2019" name="Appl. Environ. Microbiol.">
        <title>Co-occurrence of broad and narrow host-range viruses infecting the toxic bloom-forming cyanobacterium Microcystis aeruginosa.</title>
        <authorList>
            <person name="Morimoto D."/>
            <person name="Tominaga K."/>
            <person name="Nishimura Y."/>
            <person name="Yoshida N."/>
            <person name="Kimura S."/>
            <person name="Sako Y."/>
            <person name="Yoshida T."/>
        </authorList>
    </citation>
    <scope>NUCLEOTIDE SEQUENCE [LARGE SCALE GENOMIC DNA]</scope>
    <source>
        <strain evidence="1 2">11-30S32</strain>
    </source>
</reference>